<evidence type="ECO:0000313" key="3">
    <source>
        <dbReference type="Proteomes" id="UP000008718"/>
    </source>
</evidence>
<evidence type="ECO:0000256" key="1">
    <source>
        <dbReference type="SAM" id="SignalP"/>
    </source>
</evidence>
<dbReference type="OrthoDB" id="1100359at2"/>
<sequence length="128" mass="13710">MKILKSLCKVCLIAGFILSSQLSFATDILIRKDNTPPPTPVQPHALTVNLYPVTAEINSTNLTVSFETTVGSATVAVYNAADQLITYQTVDTDTTAVVNLSLSGQSAGDYVVRISYGTTHLIGDFQIE</sequence>
<dbReference type="EMBL" id="CP002345">
    <property type="protein sequence ID" value="ADQ79025.1"/>
    <property type="molecule type" value="Genomic_DNA"/>
</dbReference>
<dbReference type="RefSeq" id="WP_013444394.1">
    <property type="nucleotide sequence ID" value="NC_014734.1"/>
</dbReference>
<name>E4T2T1_PALPW</name>
<reference evidence="2 3" key="2">
    <citation type="journal article" date="2011" name="Stand. Genomic Sci.">
        <title>Complete genome sequence of Paludibacter propionicigenes type strain (WB4).</title>
        <authorList>
            <person name="Gronow S."/>
            <person name="Munk C."/>
            <person name="Lapidus A."/>
            <person name="Nolan M."/>
            <person name="Lucas S."/>
            <person name="Hammon N."/>
            <person name="Deshpande S."/>
            <person name="Cheng J.F."/>
            <person name="Tapia R."/>
            <person name="Han C."/>
            <person name="Goodwin L."/>
            <person name="Pitluck S."/>
            <person name="Liolios K."/>
            <person name="Ivanova N."/>
            <person name="Mavromatis K."/>
            <person name="Mikhailova N."/>
            <person name="Pati A."/>
            <person name="Chen A."/>
            <person name="Palaniappan K."/>
            <person name="Land M."/>
            <person name="Hauser L."/>
            <person name="Chang Y.J."/>
            <person name="Jeffries C.D."/>
            <person name="Brambilla E."/>
            <person name="Rohde M."/>
            <person name="Goker M."/>
            <person name="Detter J.C."/>
            <person name="Woyke T."/>
            <person name="Bristow J."/>
            <person name="Eisen J.A."/>
            <person name="Markowitz V."/>
            <person name="Hugenholtz P."/>
            <person name="Kyrpides N.C."/>
            <person name="Klenk H.P."/>
        </authorList>
    </citation>
    <scope>NUCLEOTIDE SEQUENCE [LARGE SCALE GENOMIC DNA]</scope>
    <source>
        <strain evidence="3">DSM 17365 / JCM 13257 / WB4</strain>
    </source>
</reference>
<feature type="chain" id="PRO_5003189373" description="Secretion system C-terminal sorting domain-containing protein" evidence="1">
    <location>
        <begin position="26"/>
        <end position="128"/>
    </location>
</feature>
<keyword evidence="3" id="KW-1185">Reference proteome</keyword>
<proteinExistence type="predicted"/>
<dbReference type="AlphaFoldDB" id="E4T2T1"/>
<evidence type="ECO:0000313" key="2">
    <source>
        <dbReference type="EMBL" id="ADQ79025.1"/>
    </source>
</evidence>
<dbReference type="InterPro" id="IPR021638">
    <property type="entry name" value="DUF3244"/>
</dbReference>
<dbReference type="Proteomes" id="UP000008718">
    <property type="component" value="Chromosome"/>
</dbReference>
<reference key="1">
    <citation type="submission" date="2010-11" db="EMBL/GenBank/DDBJ databases">
        <title>The complete genome of Paludibacter propionicigenes DSM 17365.</title>
        <authorList>
            <consortium name="US DOE Joint Genome Institute (JGI-PGF)"/>
            <person name="Lucas S."/>
            <person name="Copeland A."/>
            <person name="Lapidus A."/>
            <person name="Bruce D."/>
            <person name="Goodwin L."/>
            <person name="Pitluck S."/>
            <person name="Kyrpides N."/>
            <person name="Mavromatis K."/>
            <person name="Ivanova N."/>
            <person name="Munk A.C."/>
            <person name="Brettin T."/>
            <person name="Detter J.C."/>
            <person name="Han C."/>
            <person name="Tapia R."/>
            <person name="Land M."/>
            <person name="Hauser L."/>
            <person name="Markowitz V."/>
            <person name="Cheng J.-F."/>
            <person name="Hugenholtz P."/>
            <person name="Woyke T."/>
            <person name="Wu D."/>
            <person name="Gronow S."/>
            <person name="Wellnitz S."/>
            <person name="Brambilla E."/>
            <person name="Klenk H.-P."/>
            <person name="Eisen J.A."/>
        </authorList>
    </citation>
    <scope>NUCLEOTIDE SEQUENCE</scope>
    <source>
        <strain>WB4</strain>
    </source>
</reference>
<dbReference type="Gene3D" id="2.60.40.3080">
    <property type="match status" value="1"/>
</dbReference>
<dbReference type="HOGENOM" id="CLU_2001615_0_0_10"/>
<dbReference type="Pfam" id="PF11589">
    <property type="entry name" value="DUF3244"/>
    <property type="match status" value="1"/>
</dbReference>
<evidence type="ECO:0008006" key="4">
    <source>
        <dbReference type="Google" id="ProtNLM"/>
    </source>
</evidence>
<keyword evidence="1" id="KW-0732">Signal</keyword>
<accession>E4T2T1</accession>
<protein>
    <recommendedName>
        <fullName evidence="4">Secretion system C-terminal sorting domain-containing protein</fullName>
    </recommendedName>
</protein>
<gene>
    <name evidence="2" type="ordered locus">Palpr_0873</name>
</gene>
<dbReference type="KEGG" id="ppn:Palpr_0873"/>
<feature type="signal peptide" evidence="1">
    <location>
        <begin position="1"/>
        <end position="25"/>
    </location>
</feature>
<organism evidence="2 3">
    <name type="scientific">Paludibacter propionicigenes (strain DSM 17365 / JCM 13257 / WB4)</name>
    <dbReference type="NCBI Taxonomy" id="694427"/>
    <lineage>
        <taxon>Bacteria</taxon>
        <taxon>Pseudomonadati</taxon>
        <taxon>Bacteroidota</taxon>
        <taxon>Bacteroidia</taxon>
        <taxon>Bacteroidales</taxon>
        <taxon>Paludibacteraceae</taxon>
        <taxon>Paludibacter</taxon>
    </lineage>
</organism>